<comment type="caution">
    <text evidence="1">The sequence shown here is derived from an EMBL/GenBank/DDBJ whole genome shotgun (WGS) entry which is preliminary data.</text>
</comment>
<organism evidence="1 2">
    <name type="scientific">Phytomonospora endophytica</name>
    <dbReference type="NCBI Taxonomy" id="714109"/>
    <lineage>
        <taxon>Bacteria</taxon>
        <taxon>Bacillati</taxon>
        <taxon>Actinomycetota</taxon>
        <taxon>Actinomycetes</taxon>
        <taxon>Micromonosporales</taxon>
        <taxon>Micromonosporaceae</taxon>
        <taxon>Phytomonospora</taxon>
    </lineage>
</organism>
<gene>
    <name evidence="1" type="ORF">HNR73_006694</name>
</gene>
<evidence type="ECO:0000313" key="1">
    <source>
        <dbReference type="EMBL" id="MBB6038808.1"/>
    </source>
</evidence>
<dbReference type="EMBL" id="JACHGT010000018">
    <property type="protein sequence ID" value="MBB6038808.1"/>
    <property type="molecule type" value="Genomic_DNA"/>
</dbReference>
<protein>
    <submittedName>
        <fullName evidence="1">Transcriptional regulator with XRE-family HTH domain</fullName>
    </submittedName>
</protein>
<name>A0A841FYL1_9ACTN</name>
<evidence type="ECO:0000313" key="2">
    <source>
        <dbReference type="Proteomes" id="UP000548476"/>
    </source>
</evidence>
<dbReference type="Proteomes" id="UP000548476">
    <property type="component" value="Unassembled WGS sequence"/>
</dbReference>
<accession>A0A841FYL1</accession>
<sequence>MTTPGGNRRLTTGFASPELLAAVQSGPFEAALRFALRDYGLSLDRIEHRLRALGLNVSASSLSNWQNGRSRPERAESIEALRWLEEGLALPGDTLVRLFGPRRARGRWLRHVPGSVRYDALLDDHARLAELLAEVDTGADQRIRSVACDELVSLDAEGRFRSVAIRQLLTSREDGVANCTVFYHSEDDGPLPDVAAPPGCRIGRCRSDEAAGFTVAEFLFDHVLGRGEVMLLDYEFRFPEGAGPRADRYYRVLRNPGGSALLRVSFAPAATPVRCEGFRAGRVGTIPAEATPLPCQRGRTVHWYTPDAAPGVTGIRWEWE</sequence>
<reference evidence="1 2" key="1">
    <citation type="submission" date="2020-08" db="EMBL/GenBank/DDBJ databases">
        <title>Genomic Encyclopedia of Type Strains, Phase IV (KMG-IV): sequencing the most valuable type-strain genomes for metagenomic binning, comparative biology and taxonomic classification.</title>
        <authorList>
            <person name="Goeker M."/>
        </authorList>
    </citation>
    <scope>NUCLEOTIDE SEQUENCE [LARGE SCALE GENOMIC DNA]</scope>
    <source>
        <strain evidence="1 2">YIM 65646</strain>
    </source>
</reference>
<dbReference type="RefSeq" id="WP_184791623.1">
    <property type="nucleotide sequence ID" value="NZ_BONT01000060.1"/>
</dbReference>
<keyword evidence="2" id="KW-1185">Reference proteome</keyword>
<proteinExistence type="predicted"/>
<dbReference type="AlphaFoldDB" id="A0A841FYL1"/>